<sequence>MTKSYTEHFEERGTAYECAMRQFPHARDEEFQQLIHAAQLKSGMRVADVPAGGGYLKRYLPNDTHWLGHEPCESFTNHATSNGGSAPLLPLPWLDASIDCAMSLAGVHHLLDKKPLFKEFARILKPKGKLIISDVEENSPVALFLDQFVGAYNSTGHEGIYLNKQTTEEIAEQDFEIIKTERINLVWRLPTKQDLVVFCKQLFDLKNANEEQVAQAIEDYLGFQSLADNQIGMNWQLTTITAQRK</sequence>
<proteinExistence type="predicted"/>
<reference evidence="3" key="1">
    <citation type="journal article" date="2018" name="Front. Microbiol.">
        <title>Genome-Based Analysis Reveals the Taxonomy and Diversity of the Family Idiomarinaceae.</title>
        <authorList>
            <person name="Liu Y."/>
            <person name="Lai Q."/>
            <person name="Shao Z."/>
        </authorList>
    </citation>
    <scope>NUCLEOTIDE SEQUENCE [LARGE SCALE GENOMIC DNA]</scope>
    <source>
        <strain evidence="3">SW15</strain>
    </source>
</reference>
<dbReference type="RefSeq" id="WP_126834380.1">
    <property type="nucleotide sequence ID" value="NZ_PIPT01000008.1"/>
</dbReference>
<protein>
    <submittedName>
        <fullName evidence="2">Methyltransferase type 11</fullName>
    </submittedName>
</protein>
<dbReference type="InterPro" id="IPR013216">
    <property type="entry name" value="Methyltransf_11"/>
</dbReference>
<keyword evidence="2" id="KW-0808">Transferase</keyword>
<dbReference type="OrthoDB" id="9772751at2"/>
<dbReference type="SUPFAM" id="SSF53335">
    <property type="entry name" value="S-adenosyl-L-methionine-dependent methyltransferases"/>
    <property type="match status" value="1"/>
</dbReference>
<dbReference type="AlphaFoldDB" id="A0A432XCS7"/>
<dbReference type="Gene3D" id="3.40.50.150">
    <property type="entry name" value="Vaccinia Virus protein VP39"/>
    <property type="match status" value="1"/>
</dbReference>
<dbReference type="EMBL" id="PIPT01000008">
    <property type="protein sequence ID" value="RUO46559.1"/>
    <property type="molecule type" value="Genomic_DNA"/>
</dbReference>
<evidence type="ECO:0000259" key="1">
    <source>
        <dbReference type="Pfam" id="PF08241"/>
    </source>
</evidence>
<keyword evidence="2" id="KW-0489">Methyltransferase</keyword>
<dbReference type="GO" id="GO:0032259">
    <property type="term" value="P:methylation"/>
    <property type="evidence" value="ECO:0007669"/>
    <property type="project" value="UniProtKB-KW"/>
</dbReference>
<gene>
    <name evidence="2" type="ORF">CWE21_10395</name>
</gene>
<comment type="caution">
    <text evidence="2">The sequence shown here is derived from an EMBL/GenBank/DDBJ whole genome shotgun (WGS) entry which is preliminary data.</text>
</comment>
<dbReference type="Proteomes" id="UP000286678">
    <property type="component" value="Unassembled WGS sequence"/>
</dbReference>
<feature type="domain" description="Methyltransferase type 11" evidence="1">
    <location>
        <begin position="52"/>
        <end position="132"/>
    </location>
</feature>
<dbReference type="Pfam" id="PF08241">
    <property type="entry name" value="Methyltransf_11"/>
    <property type="match status" value="1"/>
</dbReference>
<evidence type="ECO:0000313" key="3">
    <source>
        <dbReference type="Proteomes" id="UP000286678"/>
    </source>
</evidence>
<accession>A0A432XCS7</accession>
<evidence type="ECO:0000313" key="2">
    <source>
        <dbReference type="EMBL" id="RUO46559.1"/>
    </source>
</evidence>
<dbReference type="InterPro" id="IPR029063">
    <property type="entry name" value="SAM-dependent_MTases_sf"/>
</dbReference>
<name>A0A432XCS7_9GAMM</name>
<organism evidence="2 3">
    <name type="scientific">Pseudidiomarina aquimaris</name>
    <dbReference type="NCBI Taxonomy" id="641841"/>
    <lineage>
        <taxon>Bacteria</taxon>
        <taxon>Pseudomonadati</taxon>
        <taxon>Pseudomonadota</taxon>
        <taxon>Gammaproteobacteria</taxon>
        <taxon>Alteromonadales</taxon>
        <taxon>Idiomarinaceae</taxon>
        <taxon>Pseudidiomarina</taxon>
    </lineage>
</organism>
<dbReference type="GO" id="GO:0008757">
    <property type="term" value="F:S-adenosylmethionine-dependent methyltransferase activity"/>
    <property type="evidence" value="ECO:0007669"/>
    <property type="project" value="InterPro"/>
</dbReference>
<keyword evidence="3" id="KW-1185">Reference proteome</keyword>